<feature type="compositionally biased region" description="Low complexity" evidence="5">
    <location>
        <begin position="84"/>
        <end position="93"/>
    </location>
</feature>
<organism evidence="6">
    <name type="scientific">Spumella elongata</name>
    <dbReference type="NCBI Taxonomy" id="89044"/>
    <lineage>
        <taxon>Eukaryota</taxon>
        <taxon>Sar</taxon>
        <taxon>Stramenopiles</taxon>
        <taxon>Ochrophyta</taxon>
        <taxon>Chrysophyceae</taxon>
        <taxon>Chromulinales</taxon>
        <taxon>Chromulinaceae</taxon>
        <taxon>Spumella</taxon>
    </lineage>
</organism>
<evidence type="ECO:0000256" key="1">
    <source>
        <dbReference type="ARBA" id="ARBA00004604"/>
    </source>
</evidence>
<name>A0A7S3H1C8_9STRA</name>
<feature type="compositionally biased region" description="Acidic residues" evidence="5">
    <location>
        <begin position="298"/>
        <end position="307"/>
    </location>
</feature>
<comment type="subcellular location">
    <subcellularLocation>
        <location evidence="1">Nucleus</location>
        <location evidence="1">Nucleolus</location>
    </subcellularLocation>
</comment>
<gene>
    <name evidence="6" type="ORF">SELO1098_LOCUS11122</name>
</gene>
<feature type="compositionally biased region" description="Acidic residues" evidence="5">
    <location>
        <begin position="30"/>
        <end position="56"/>
    </location>
</feature>
<feature type="region of interest" description="Disordered" evidence="5">
    <location>
        <begin position="286"/>
        <end position="315"/>
    </location>
</feature>
<feature type="region of interest" description="Disordered" evidence="5">
    <location>
        <begin position="370"/>
        <end position="399"/>
    </location>
</feature>
<dbReference type="PANTHER" id="PTHR14150:SF12">
    <property type="entry name" value="U3 SMALL NUCLEOLAR RNA-ASSOCIATED PROTEIN 14 HOMOLOG A"/>
    <property type="match status" value="1"/>
</dbReference>
<evidence type="ECO:0000256" key="3">
    <source>
        <dbReference type="ARBA" id="ARBA00023242"/>
    </source>
</evidence>
<evidence type="ECO:0000256" key="4">
    <source>
        <dbReference type="SAM" id="Coils"/>
    </source>
</evidence>
<keyword evidence="2" id="KW-0597">Phosphoprotein</keyword>
<keyword evidence="3" id="KW-0539">Nucleus</keyword>
<dbReference type="InterPro" id="IPR006709">
    <property type="entry name" value="SSU_processome_Utp14"/>
</dbReference>
<dbReference type="Pfam" id="PF04615">
    <property type="entry name" value="Utp14"/>
    <property type="match status" value="1"/>
</dbReference>
<feature type="region of interest" description="Disordered" evidence="5">
    <location>
        <begin position="23"/>
        <end position="108"/>
    </location>
</feature>
<dbReference type="PANTHER" id="PTHR14150">
    <property type="entry name" value="U3 SMALL NUCLEOLAR RNA-ASSOCIATED PROTEIN 14"/>
    <property type="match status" value="1"/>
</dbReference>
<accession>A0A7S3H1C8</accession>
<dbReference type="EMBL" id="HBIC01022276">
    <property type="protein sequence ID" value="CAE0282288.1"/>
    <property type="molecule type" value="Transcribed_RNA"/>
</dbReference>
<feature type="coiled-coil region" evidence="4">
    <location>
        <begin position="438"/>
        <end position="479"/>
    </location>
</feature>
<feature type="compositionally biased region" description="Basic and acidic residues" evidence="5">
    <location>
        <begin position="665"/>
        <end position="674"/>
    </location>
</feature>
<keyword evidence="4" id="KW-0175">Coiled coil</keyword>
<feature type="region of interest" description="Disordered" evidence="5">
    <location>
        <begin position="526"/>
        <end position="674"/>
    </location>
</feature>
<dbReference type="GO" id="GO:0032040">
    <property type="term" value="C:small-subunit processome"/>
    <property type="evidence" value="ECO:0007669"/>
    <property type="project" value="InterPro"/>
</dbReference>
<dbReference type="AlphaFoldDB" id="A0A7S3H1C8"/>
<proteinExistence type="predicted"/>
<feature type="compositionally biased region" description="Basic and acidic residues" evidence="5">
    <location>
        <begin position="388"/>
        <end position="398"/>
    </location>
</feature>
<feature type="compositionally biased region" description="Basic and acidic residues" evidence="5">
    <location>
        <begin position="70"/>
        <end position="83"/>
    </location>
</feature>
<evidence type="ECO:0000256" key="2">
    <source>
        <dbReference type="ARBA" id="ARBA00022553"/>
    </source>
</evidence>
<evidence type="ECO:0000313" key="6">
    <source>
        <dbReference type="EMBL" id="CAE0282288.1"/>
    </source>
</evidence>
<sequence>MEQEGGILLSDILFKNIEAKAKGIVLPNDQDSDDDDDEEDDEEEDEEDDDNEDGSDDASGSEGSDDDIDEVHTRLLDAIDRFSKPQSSSSAEASSKKRSSNQNAAESAYSSVLNNGDVSMNALLGALDDTRGLGVVKKHLADLEKGLAAPVHVEKVVADRMERTQVYAGSKEEMNKWQGTVVANRHVGTLDLAKDKRQVRSFKSMLNRFEPTTDMEKEIQMVLVKHGANDQDAAQREVDELQGRNMSLQEIREKQAELAKVKALMFYEQMKRHRLNKIKSKAYRKIQKKKKLKKGETAADDLDEEEGGDKKEKDAYNRVKERMDLRHKNTSKWARMAIQYGHTDKSLRDAYHESVQLGQELTHKMNEELQDDAHSAGSASEGEDGSDNEDKTSRREVSNRASRAIASLLSENLASSSAGESAVPEGRYKKLFEMDFMKRAAEQQKEKARADAQSILREIEGMEEEYDSDLGEIEAAERAQKGPQISQERLAQAKQEVKSMLGGGALGALGRRKGAVHTNSINLDAKAASSSASPFEFEYGEEEHSDAEEHAAMEQSLEDNPWLQPVASLSGGSKKRKSSGTGAKSAANEQEEVFINTLEMQGKAAPAGKKAKGGANAGNSASSSSSATSSSSASAVSNEPQSKKGKKNGPSGVIVETAKDGATGDNKDKKEKPAVKIALSEGHTQADLVQMAFAGPDLEAEFAAFKKSEIDNELGIDEKKMKILSDVKAGWGDWAGPGAGGMAISKKTLDKRDRLLTKVQGEHASKVLGRADSKMSSVMISNRRIKTASKYKITEIPHPFTSMEEYERSLQMPLGDEWNSSDVVKSNTQPAIKLRPGRVIEPLKLSKKRAASAETRLNKPVTVKKAKK</sequence>
<dbReference type="GO" id="GO:0006364">
    <property type="term" value="P:rRNA processing"/>
    <property type="evidence" value="ECO:0007669"/>
    <property type="project" value="InterPro"/>
</dbReference>
<protein>
    <submittedName>
        <fullName evidence="6">Uncharacterized protein</fullName>
    </submittedName>
</protein>
<reference evidence="6" key="1">
    <citation type="submission" date="2021-01" db="EMBL/GenBank/DDBJ databases">
        <authorList>
            <person name="Corre E."/>
            <person name="Pelletier E."/>
            <person name="Niang G."/>
            <person name="Scheremetjew M."/>
            <person name="Finn R."/>
            <person name="Kale V."/>
            <person name="Holt S."/>
            <person name="Cochrane G."/>
            <person name="Meng A."/>
            <person name="Brown T."/>
            <person name="Cohen L."/>
        </authorList>
    </citation>
    <scope>NUCLEOTIDE SEQUENCE</scope>
    <source>
        <strain evidence="6">CCAP 955/1</strain>
    </source>
</reference>
<feature type="region of interest" description="Disordered" evidence="5">
    <location>
        <begin position="847"/>
        <end position="868"/>
    </location>
</feature>
<evidence type="ECO:0000256" key="5">
    <source>
        <dbReference type="SAM" id="MobiDB-lite"/>
    </source>
</evidence>
<feature type="compositionally biased region" description="Low complexity" evidence="5">
    <location>
        <begin position="602"/>
        <end position="638"/>
    </location>
</feature>